<evidence type="ECO:0000256" key="3">
    <source>
        <dbReference type="ARBA" id="ARBA00022777"/>
    </source>
</evidence>
<dbReference type="GO" id="GO:0005776">
    <property type="term" value="C:autophagosome"/>
    <property type="evidence" value="ECO:0007669"/>
    <property type="project" value="TreeGrafter"/>
</dbReference>
<dbReference type="AlphaFoldDB" id="X0ZN60"/>
<dbReference type="Gene3D" id="1.10.510.10">
    <property type="entry name" value="Transferase(Phosphotransferase) domain 1"/>
    <property type="match status" value="1"/>
</dbReference>
<dbReference type="InterPro" id="IPR011009">
    <property type="entry name" value="Kinase-like_dom_sf"/>
</dbReference>
<comment type="caution">
    <text evidence="6">The sequence shown here is derived from an EMBL/GenBank/DDBJ whole genome shotgun (WGS) entry which is preliminary data.</text>
</comment>
<dbReference type="SMART" id="SM00220">
    <property type="entry name" value="S_TKc"/>
    <property type="match status" value="1"/>
</dbReference>
<dbReference type="GO" id="GO:0005524">
    <property type="term" value="F:ATP binding"/>
    <property type="evidence" value="ECO:0007669"/>
    <property type="project" value="UniProtKB-KW"/>
</dbReference>
<proteinExistence type="predicted"/>
<dbReference type="PANTHER" id="PTHR24348">
    <property type="entry name" value="SERINE/THREONINE-PROTEIN KINASE UNC-51-RELATED"/>
    <property type="match status" value="1"/>
</dbReference>
<dbReference type="PROSITE" id="PS50011">
    <property type="entry name" value="PROTEIN_KINASE_DOM"/>
    <property type="match status" value="1"/>
</dbReference>
<protein>
    <recommendedName>
        <fullName evidence="5">Protein kinase domain-containing protein</fullName>
    </recommendedName>
</protein>
<keyword evidence="1" id="KW-0808">Transferase</keyword>
<reference evidence="6" key="1">
    <citation type="journal article" date="2014" name="Front. Microbiol.">
        <title>High frequency of phylogenetically diverse reductive dehalogenase-homologous genes in deep subseafloor sedimentary metagenomes.</title>
        <authorList>
            <person name="Kawai M."/>
            <person name="Futagami T."/>
            <person name="Toyoda A."/>
            <person name="Takaki Y."/>
            <person name="Nishi S."/>
            <person name="Hori S."/>
            <person name="Arai W."/>
            <person name="Tsubouchi T."/>
            <person name="Morono Y."/>
            <person name="Uchiyama I."/>
            <person name="Ito T."/>
            <person name="Fujiyama A."/>
            <person name="Inagaki F."/>
            <person name="Takami H."/>
        </authorList>
    </citation>
    <scope>NUCLEOTIDE SEQUENCE</scope>
    <source>
        <strain evidence="6">Expedition CK06-06</strain>
    </source>
</reference>
<dbReference type="InterPro" id="IPR045269">
    <property type="entry name" value="Atg1-like"/>
</dbReference>
<dbReference type="EMBL" id="BART01003008">
    <property type="protein sequence ID" value="GAG71195.1"/>
    <property type="molecule type" value="Genomic_DNA"/>
</dbReference>
<keyword evidence="3" id="KW-0418">Kinase</keyword>
<dbReference type="GO" id="GO:0004674">
    <property type="term" value="F:protein serine/threonine kinase activity"/>
    <property type="evidence" value="ECO:0007669"/>
    <property type="project" value="InterPro"/>
</dbReference>
<sequence length="186" mass="21655">MTKDKEWIDKYSIIKKIEATNYATIYKAKDSNNKILIVKIARENKLNDIIIREFKILFQFSHPNIVQVYDYGETDDGRAFFTLEYIQGQPINTYFKGYSKKLLSVVLQVIGGLGIIHEKGFVHSDLKPEHILYNPKQKKAVLIDFGFAGKVSEEIKQAGTIDYIVNNMDLKNRLRRYNHHCNRLVL</sequence>
<evidence type="ECO:0000256" key="1">
    <source>
        <dbReference type="ARBA" id="ARBA00022679"/>
    </source>
</evidence>
<accession>X0ZN60</accession>
<dbReference type="PANTHER" id="PTHR24348:SF22">
    <property type="entry name" value="NON-SPECIFIC SERINE_THREONINE PROTEIN KINASE"/>
    <property type="match status" value="1"/>
</dbReference>
<evidence type="ECO:0000256" key="4">
    <source>
        <dbReference type="ARBA" id="ARBA00022840"/>
    </source>
</evidence>
<feature type="domain" description="Protein kinase" evidence="5">
    <location>
        <begin position="11"/>
        <end position="186"/>
    </location>
</feature>
<dbReference type="InterPro" id="IPR000719">
    <property type="entry name" value="Prot_kinase_dom"/>
</dbReference>
<gene>
    <name evidence="6" type="ORF">S01H4_08668</name>
</gene>
<dbReference type="GO" id="GO:0016020">
    <property type="term" value="C:membrane"/>
    <property type="evidence" value="ECO:0007669"/>
    <property type="project" value="TreeGrafter"/>
</dbReference>
<evidence type="ECO:0000259" key="5">
    <source>
        <dbReference type="PROSITE" id="PS50011"/>
    </source>
</evidence>
<evidence type="ECO:0000256" key="2">
    <source>
        <dbReference type="ARBA" id="ARBA00022741"/>
    </source>
</evidence>
<dbReference type="GO" id="GO:0005829">
    <property type="term" value="C:cytosol"/>
    <property type="evidence" value="ECO:0007669"/>
    <property type="project" value="TreeGrafter"/>
</dbReference>
<dbReference type="Gene3D" id="3.30.200.20">
    <property type="entry name" value="Phosphorylase Kinase, domain 1"/>
    <property type="match status" value="1"/>
</dbReference>
<dbReference type="Pfam" id="PF00069">
    <property type="entry name" value="Pkinase"/>
    <property type="match status" value="1"/>
</dbReference>
<dbReference type="GO" id="GO:0000045">
    <property type="term" value="P:autophagosome assembly"/>
    <property type="evidence" value="ECO:0007669"/>
    <property type="project" value="TreeGrafter"/>
</dbReference>
<keyword evidence="4" id="KW-0067">ATP-binding</keyword>
<name>X0ZN60_9ZZZZ</name>
<evidence type="ECO:0000313" key="6">
    <source>
        <dbReference type="EMBL" id="GAG71195.1"/>
    </source>
</evidence>
<dbReference type="GO" id="GO:0010506">
    <property type="term" value="P:regulation of autophagy"/>
    <property type="evidence" value="ECO:0007669"/>
    <property type="project" value="InterPro"/>
</dbReference>
<organism evidence="6">
    <name type="scientific">marine sediment metagenome</name>
    <dbReference type="NCBI Taxonomy" id="412755"/>
    <lineage>
        <taxon>unclassified sequences</taxon>
        <taxon>metagenomes</taxon>
        <taxon>ecological metagenomes</taxon>
    </lineage>
</organism>
<dbReference type="SUPFAM" id="SSF56112">
    <property type="entry name" value="Protein kinase-like (PK-like)"/>
    <property type="match status" value="1"/>
</dbReference>
<keyword evidence="2" id="KW-0547">Nucleotide-binding</keyword>
<dbReference type="GO" id="GO:0000407">
    <property type="term" value="C:phagophore assembly site"/>
    <property type="evidence" value="ECO:0007669"/>
    <property type="project" value="TreeGrafter"/>
</dbReference>